<evidence type="ECO:0000256" key="4">
    <source>
        <dbReference type="ARBA" id="ARBA00022519"/>
    </source>
</evidence>
<dbReference type="GO" id="GO:0005524">
    <property type="term" value="F:ATP binding"/>
    <property type="evidence" value="ECO:0007669"/>
    <property type="project" value="UniProtKB-KW"/>
</dbReference>
<evidence type="ECO:0000256" key="18">
    <source>
        <dbReference type="SAM" id="Coils"/>
    </source>
</evidence>
<evidence type="ECO:0000256" key="10">
    <source>
        <dbReference type="ARBA" id="ARBA00022989"/>
    </source>
</evidence>
<keyword evidence="3" id="KW-1003">Cell membrane</keyword>
<proteinExistence type="inferred from homology"/>
<keyword evidence="4" id="KW-0997">Cell inner membrane</keyword>
<dbReference type="AlphaFoldDB" id="A0A4Q7NM64"/>
<evidence type="ECO:0000256" key="12">
    <source>
        <dbReference type="ARBA" id="ARBA00023137"/>
    </source>
</evidence>
<keyword evidence="10 19" id="KW-1133">Transmembrane helix</keyword>
<dbReference type="InterPro" id="IPR027417">
    <property type="entry name" value="P-loop_NTPase"/>
</dbReference>
<protein>
    <recommendedName>
        <fullName evidence="16">Putative tyrosine-protein kinase EpsB</fullName>
    </recommendedName>
    <alternativeName>
        <fullName evidence="17">EPS I polysaccharide export protein EpsB</fullName>
    </alternativeName>
</protein>
<evidence type="ECO:0000259" key="22">
    <source>
        <dbReference type="Pfam" id="PF13807"/>
    </source>
</evidence>
<keyword evidence="5" id="KW-0808">Transferase</keyword>
<dbReference type="NCBIfam" id="TIGR01007">
    <property type="entry name" value="eps_fam"/>
    <property type="match status" value="1"/>
</dbReference>
<dbReference type="Pfam" id="PF13614">
    <property type="entry name" value="AAA_31"/>
    <property type="match status" value="1"/>
</dbReference>
<evidence type="ECO:0000256" key="16">
    <source>
        <dbReference type="ARBA" id="ARBA00067833"/>
    </source>
</evidence>
<comment type="subcellular location">
    <subcellularLocation>
        <location evidence="1">Cell inner membrane</location>
        <topology evidence="1">Multi-pass membrane protein</topology>
    </subcellularLocation>
</comment>
<dbReference type="PANTHER" id="PTHR32309">
    <property type="entry name" value="TYROSINE-PROTEIN KINASE"/>
    <property type="match status" value="1"/>
</dbReference>
<feature type="domain" description="Tyrosine-protein kinase G-rich" evidence="22">
    <location>
        <begin position="382"/>
        <end position="459"/>
    </location>
</feature>
<evidence type="ECO:0000256" key="3">
    <source>
        <dbReference type="ARBA" id="ARBA00022475"/>
    </source>
</evidence>
<comment type="caution">
    <text evidence="23">The sequence shown here is derived from an EMBL/GenBank/DDBJ whole genome shotgun (WGS) entry which is preliminary data.</text>
</comment>
<dbReference type="PANTHER" id="PTHR32309:SF32">
    <property type="entry name" value="TYROSINE-PROTEIN KINASE ETK-RELATED"/>
    <property type="match status" value="1"/>
</dbReference>
<comment type="catalytic activity">
    <reaction evidence="14">
        <text>L-tyrosyl-[protein] + ATP = O-phospho-L-tyrosyl-[protein] + ADP + H(+)</text>
        <dbReference type="Rhea" id="RHEA:10596"/>
        <dbReference type="Rhea" id="RHEA-COMP:10136"/>
        <dbReference type="Rhea" id="RHEA-COMP:20101"/>
        <dbReference type="ChEBI" id="CHEBI:15378"/>
        <dbReference type="ChEBI" id="CHEBI:30616"/>
        <dbReference type="ChEBI" id="CHEBI:46858"/>
        <dbReference type="ChEBI" id="CHEBI:61978"/>
        <dbReference type="ChEBI" id="CHEBI:456216"/>
    </reaction>
</comment>
<keyword evidence="11 19" id="KW-0472">Membrane</keyword>
<evidence type="ECO:0000256" key="9">
    <source>
        <dbReference type="ARBA" id="ARBA00022840"/>
    </source>
</evidence>
<feature type="domain" description="Polysaccharide chain length determinant N-terminal" evidence="20">
    <location>
        <begin position="12"/>
        <end position="103"/>
    </location>
</feature>
<keyword evidence="13" id="KW-0270">Exopolysaccharide synthesis</keyword>
<keyword evidence="12" id="KW-0829">Tyrosine-protein kinase</keyword>
<evidence type="ECO:0000313" key="24">
    <source>
        <dbReference type="Proteomes" id="UP000292445"/>
    </source>
</evidence>
<evidence type="ECO:0000256" key="11">
    <source>
        <dbReference type="ARBA" id="ARBA00023136"/>
    </source>
</evidence>
<keyword evidence="24" id="KW-1185">Reference proteome</keyword>
<evidence type="ECO:0000256" key="15">
    <source>
        <dbReference type="ARBA" id="ARBA00054296"/>
    </source>
</evidence>
<dbReference type="Pfam" id="PF23607">
    <property type="entry name" value="WZC_N"/>
    <property type="match status" value="1"/>
</dbReference>
<dbReference type="Pfam" id="PF13807">
    <property type="entry name" value="GNVR"/>
    <property type="match status" value="1"/>
</dbReference>
<sequence length="738" mass="80317">MSAENIADDSNDLKLADILDVLLQYIWTIVAVFTFVLVLGGAYVVLAPPVYRADALIQVEDNKPATLTGVQAIADALGTSSSPVSGEVEILKSREVVLKAITETGSDINIAPKRFPVLGAWYARRNDNIDKVPLGMNSYAWGGESLALSFLEIGDALLGHSFDFVTAEDGVEIRGEDGSPLAKARVGQVFEFGSGAKKVRGAISALKARSGVTFEVRKIPLTRAYKSIVADLKAEEATRQSGIIRLSYESNDVDFGRNLVNAIAKAYLTQNVERRSAEADQSLKFLNGQLPEVKRNVERAENALTDFRTKTNTVSVEREADGLLKQSVDVERNRLELQLKRDEFKQRFKSDHPQLKAIEAQLGEMEREAARVNEQVNKLPASQRDMLRLQRDAEVGNQLYIALLNNVQQLSVAKAGTVGNVRVVDYAVRDETPVAPNKPVAIAITIFAGLVLGIGAAAIARVLRPTVREAVEIERATGLVSYASIPESQSQEKLDSHHRDRKGRKAVVEGRSQLLAVLAPEDPAIESLRSLRTGLAFALMGVENKNIVITGATAGIGKSFVSANLSALLAASGKRVLLIDSDMRRPQLGTYFGYKEKKGLAEVLAKAATFSEVIYHEKLLGGELDVLPSGSIPPNPGELLLTEGFSELIESVQSKYDYIIFDSAPILPVGDTLAVARVAHAVFMVVRSEYSTVGEVQDAVKKLSSAGGVVKGFIFNGIKRKRIAYGYNYRYYYSYGSK</sequence>
<dbReference type="InterPro" id="IPR005702">
    <property type="entry name" value="Wzc-like_C"/>
</dbReference>
<keyword evidence="8 23" id="KW-0418">Kinase</keyword>
<reference evidence="23 24" key="1">
    <citation type="submission" date="2019-02" db="EMBL/GenBank/DDBJ databases">
        <title>Genomic Encyclopedia of Type Strains, Phase IV (KMG-IV): sequencing the most valuable type-strain genomes for metagenomic binning, comparative biology and taxonomic classification.</title>
        <authorList>
            <person name="Goeker M."/>
        </authorList>
    </citation>
    <scope>NUCLEOTIDE SEQUENCE [LARGE SCALE GENOMIC DNA]</scope>
    <source>
        <strain evidence="23 24">K24</strain>
    </source>
</reference>
<dbReference type="FunFam" id="3.40.50.300:FF:000527">
    <property type="entry name" value="Tyrosine-protein kinase etk"/>
    <property type="match status" value="1"/>
</dbReference>
<name>A0A4Q7NM64_9BURK</name>
<organism evidence="23 24">
    <name type="scientific">Pigmentiphaga kullae</name>
    <dbReference type="NCBI Taxonomy" id="151784"/>
    <lineage>
        <taxon>Bacteria</taxon>
        <taxon>Pseudomonadati</taxon>
        <taxon>Pseudomonadota</taxon>
        <taxon>Betaproteobacteria</taxon>
        <taxon>Burkholderiales</taxon>
        <taxon>Alcaligenaceae</taxon>
        <taxon>Pigmentiphaga</taxon>
    </lineage>
</organism>
<dbReference type="Gene3D" id="3.40.50.300">
    <property type="entry name" value="P-loop containing nucleotide triphosphate hydrolases"/>
    <property type="match status" value="1"/>
</dbReference>
<keyword evidence="9" id="KW-0067">ATP-binding</keyword>
<evidence type="ECO:0000259" key="21">
    <source>
        <dbReference type="Pfam" id="PF13614"/>
    </source>
</evidence>
<dbReference type="Proteomes" id="UP000292445">
    <property type="component" value="Unassembled WGS sequence"/>
</dbReference>
<feature type="domain" description="AAA" evidence="21">
    <location>
        <begin position="545"/>
        <end position="694"/>
    </location>
</feature>
<evidence type="ECO:0000313" key="23">
    <source>
        <dbReference type="EMBL" id="RZS85966.1"/>
    </source>
</evidence>
<feature type="coiled-coil region" evidence="18">
    <location>
        <begin position="283"/>
        <end position="310"/>
    </location>
</feature>
<keyword evidence="18" id="KW-0175">Coiled coil</keyword>
<comment type="similarity">
    <text evidence="2">Belongs to the etk/wzc family.</text>
</comment>
<evidence type="ECO:0000256" key="17">
    <source>
        <dbReference type="ARBA" id="ARBA00081049"/>
    </source>
</evidence>
<dbReference type="InterPro" id="IPR050445">
    <property type="entry name" value="Bact_polysacc_biosynth/exp"/>
</dbReference>
<gene>
    <name evidence="23" type="ORF">EV675_1996</name>
</gene>
<dbReference type="GO" id="GO:0042802">
    <property type="term" value="F:identical protein binding"/>
    <property type="evidence" value="ECO:0007669"/>
    <property type="project" value="UniProtKB-ARBA"/>
</dbReference>
<evidence type="ECO:0000256" key="7">
    <source>
        <dbReference type="ARBA" id="ARBA00022741"/>
    </source>
</evidence>
<dbReference type="InterPro" id="IPR003856">
    <property type="entry name" value="LPS_length_determ_N"/>
</dbReference>
<accession>A0A4Q7NM64</accession>
<keyword evidence="7" id="KW-0547">Nucleotide-binding</keyword>
<dbReference type="Pfam" id="PF02706">
    <property type="entry name" value="Wzz"/>
    <property type="match status" value="1"/>
</dbReference>
<evidence type="ECO:0000256" key="8">
    <source>
        <dbReference type="ARBA" id="ARBA00022777"/>
    </source>
</evidence>
<evidence type="ECO:0000256" key="19">
    <source>
        <dbReference type="SAM" id="Phobius"/>
    </source>
</evidence>
<comment type="function">
    <text evidence="15">Probably involved in polymerization and/or export of exopolysaccharide EPS I which functions as a virulence factor. May be involved in an ATP-dependent process in the pathway for EPS I production, possibly export of the trimeric repeat units across the inner membrane or their polymerization.</text>
</comment>
<evidence type="ECO:0000256" key="2">
    <source>
        <dbReference type="ARBA" id="ARBA00008883"/>
    </source>
</evidence>
<dbReference type="CDD" id="cd05387">
    <property type="entry name" value="BY-kinase"/>
    <property type="match status" value="1"/>
</dbReference>
<evidence type="ECO:0000259" key="20">
    <source>
        <dbReference type="Pfam" id="PF02706"/>
    </source>
</evidence>
<dbReference type="GO" id="GO:0000271">
    <property type="term" value="P:polysaccharide biosynthetic process"/>
    <property type="evidence" value="ECO:0007669"/>
    <property type="project" value="UniProtKB-KW"/>
</dbReference>
<dbReference type="InterPro" id="IPR032807">
    <property type="entry name" value="GNVR"/>
</dbReference>
<dbReference type="RefSeq" id="WP_130357099.1">
    <property type="nucleotide sequence ID" value="NZ_SGXC01000001.1"/>
</dbReference>
<dbReference type="OrthoDB" id="9808257at2"/>
<dbReference type="InterPro" id="IPR025669">
    <property type="entry name" value="AAA_dom"/>
</dbReference>
<feature type="transmembrane region" description="Helical" evidence="19">
    <location>
        <begin position="440"/>
        <end position="463"/>
    </location>
</feature>
<dbReference type="EMBL" id="SGXC01000001">
    <property type="protein sequence ID" value="RZS85966.1"/>
    <property type="molecule type" value="Genomic_DNA"/>
</dbReference>
<dbReference type="GO" id="GO:0004713">
    <property type="term" value="F:protein tyrosine kinase activity"/>
    <property type="evidence" value="ECO:0007669"/>
    <property type="project" value="UniProtKB-KW"/>
</dbReference>
<evidence type="ECO:0000256" key="13">
    <source>
        <dbReference type="ARBA" id="ARBA00023169"/>
    </source>
</evidence>
<dbReference type="GO" id="GO:0005886">
    <property type="term" value="C:plasma membrane"/>
    <property type="evidence" value="ECO:0007669"/>
    <property type="project" value="UniProtKB-SubCell"/>
</dbReference>
<evidence type="ECO:0000256" key="5">
    <source>
        <dbReference type="ARBA" id="ARBA00022679"/>
    </source>
</evidence>
<evidence type="ECO:0000256" key="1">
    <source>
        <dbReference type="ARBA" id="ARBA00004429"/>
    </source>
</evidence>
<feature type="transmembrane region" description="Helical" evidence="19">
    <location>
        <begin position="25"/>
        <end position="46"/>
    </location>
</feature>
<evidence type="ECO:0000256" key="14">
    <source>
        <dbReference type="ARBA" id="ARBA00053015"/>
    </source>
</evidence>
<evidence type="ECO:0000256" key="6">
    <source>
        <dbReference type="ARBA" id="ARBA00022692"/>
    </source>
</evidence>
<keyword evidence="6 19" id="KW-0812">Transmembrane</keyword>
<dbReference type="SUPFAM" id="SSF52540">
    <property type="entry name" value="P-loop containing nucleoside triphosphate hydrolases"/>
    <property type="match status" value="1"/>
</dbReference>